<keyword evidence="5" id="KW-1185">Reference proteome</keyword>
<sequence length="477" mass="50978">MLEGASYIDGTWAASGERQEIHNPAEWDEVVGVVGLAGSGEVNAAVSAARRAFGSWHQLGPVARGNLLFQAASRIESSVDELAQLASREMGKPIGETRGEALRAVAILRYYAGEGMRGLGDVIPASNARTLQYTTRVPLGPVAIITPWNFPLAIPMWKMAPALIYGNTVVVKPAEWSSLTAVRMWQLMADLFPPGVANLVLGLGSTVGEALIQHPDIRGISFTGSVAVGSHIADVATRRGVKYQTEMGGKNAVVVSEDADLDRAVNAIISGAMRSAGQKCTATSRVIVFEAAHDALMSRMREQLATIKVGNPLDPDTYLGPVVSEAQYQKVLKYIEIGEQEGRLVAGGSLQPANWGRGFYIQPTLFDQVEPESRIAQEEIFGPVVAAMTVRSLDEAISVVNGIPYGLSASIFTRNLKTALDFVERAEVGLVRVNDETAGVELQAPFGGMKGSSSHSREQGRAAIEFYTDVKTVAICP</sequence>
<dbReference type="Gene3D" id="3.40.605.10">
    <property type="entry name" value="Aldehyde Dehydrogenase, Chain A, domain 1"/>
    <property type="match status" value="1"/>
</dbReference>
<evidence type="ECO:0000256" key="2">
    <source>
        <dbReference type="ARBA" id="ARBA00023002"/>
    </source>
</evidence>
<dbReference type="FunFam" id="3.40.605.10:FF:000007">
    <property type="entry name" value="NAD/NADP-dependent betaine aldehyde dehydrogenase"/>
    <property type="match status" value="1"/>
</dbReference>
<dbReference type="InterPro" id="IPR016161">
    <property type="entry name" value="Ald_DH/histidinol_DH"/>
</dbReference>
<dbReference type="AlphaFoldDB" id="A0A7Y0L1R9"/>
<reference evidence="4 5" key="1">
    <citation type="submission" date="2020-04" db="EMBL/GenBank/DDBJ databases">
        <authorList>
            <person name="Zhang R."/>
            <person name="Schippers A."/>
        </authorList>
    </citation>
    <scope>NUCLEOTIDE SEQUENCE [LARGE SCALE GENOMIC DNA]</scope>
    <source>
        <strain evidence="4 5">DSM 109850</strain>
    </source>
</reference>
<feature type="domain" description="Aldehyde dehydrogenase" evidence="3">
    <location>
        <begin position="15"/>
        <end position="473"/>
    </location>
</feature>
<dbReference type="PANTHER" id="PTHR11699">
    <property type="entry name" value="ALDEHYDE DEHYDROGENASE-RELATED"/>
    <property type="match status" value="1"/>
</dbReference>
<dbReference type="GO" id="GO:0016620">
    <property type="term" value="F:oxidoreductase activity, acting on the aldehyde or oxo group of donors, NAD or NADP as acceptor"/>
    <property type="evidence" value="ECO:0007669"/>
    <property type="project" value="InterPro"/>
</dbReference>
<organism evidence="4 5">
    <name type="scientific">Sulfobacillus harzensis</name>
    <dbReference type="NCBI Taxonomy" id="2729629"/>
    <lineage>
        <taxon>Bacteria</taxon>
        <taxon>Bacillati</taxon>
        <taxon>Bacillota</taxon>
        <taxon>Clostridia</taxon>
        <taxon>Eubacteriales</taxon>
        <taxon>Clostridiales Family XVII. Incertae Sedis</taxon>
        <taxon>Sulfobacillus</taxon>
    </lineage>
</organism>
<evidence type="ECO:0000313" key="5">
    <source>
        <dbReference type="Proteomes" id="UP000533476"/>
    </source>
</evidence>
<name>A0A7Y0L1R9_9FIRM</name>
<keyword evidence="2" id="KW-0560">Oxidoreductase</keyword>
<dbReference type="InterPro" id="IPR016163">
    <property type="entry name" value="Ald_DH_C"/>
</dbReference>
<dbReference type="Pfam" id="PF00171">
    <property type="entry name" value="Aldedh"/>
    <property type="match status" value="1"/>
</dbReference>
<accession>A0A7Y0L1R9</accession>
<dbReference type="InterPro" id="IPR016162">
    <property type="entry name" value="Ald_DH_N"/>
</dbReference>
<dbReference type="SUPFAM" id="SSF53720">
    <property type="entry name" value="ALDH-like"/>
    <property type="match status" value="1"/>
</dbReference>
<gene>
    <name evidence="4" type="ORF">HIJ39_03520</name>
</gene>
<dbReference type="EMBL" id="JABBVZ010000007">
    <property type="protein sequence ID" value="NMP21427.1"/>
    <property type="molecule type" value="Genomic_DNA"/>
</dbReference>
<protein>
    <submittedName>
        <fullName evidence="4">Aldehyde dehydrogenase family protein</fullName>
    </submittedName>
</protein>
<dbReference type="Gene3D" id="3.40.309.10">
    <property type="entry name" value="Aldehyde Dehydrogenase, Chain A, domain 2"/>
    <property type="match status" value="1"/>
</dbReference>
<dbReference type="RefSeq" id="WP_169096765.1">
    <property type="nucleotide sequence ID" value="NZ_JABBVZ010000007.1"/>
</dbReference>
<comment type="caution">
    <text evidence="4">The sequence shown here is derived from an EMBL/GenBank/DDBJ whole genome shotgun (WGS) entry which is preliminary data.</text>
</comment>
<dbReference type="InterPro" id="IPR015590">
    <property type="entry name" value="Aldehyde_DH_dom"/>
</dbReference>
<comment type="similarity">
    <text evidence="1">Belongs to the aldehyde dehydrogenase family.</text>
</comment>
<evidence type="ECO:0000259" key="3">
    <source>
        <dbReference type="Pfam" id="PF00171"/>
    </source>
</evidence>
<proteinExistence type="inferred from homology"/>
<evidence type="ECO:0000256" key="1">
    <source>
        <dbReference type="ARBA" id="ARBA00009986"/>
    </source>
</evidence>
<dbReference type="Proteomes" id="UP000533476">
    <property type="component" value="Unassembled WGS sequence"/>
</dbReference>
<evidence type="ECO:0000313" key="4">
    <source>
        <dbReference type="EMBL" id="NMP21427.1"/>
    </source>
</evidence>